<evidence type="ECO:0000256" key="1">
    <source>
        <dbReference type="ARBA" id="ARBA00004196"/>
    </source>
</evidence>
<feature type="transmembrane region" description="Helical" evidence="8">
    <location>
        <begin position="12"/>
        <end position="36"/>
    </location>
</feature>
<name>A0ABY9GGG6_9PSED</name>
<evidence type="ECO:0000259" key="10">
    <source>
        <dbReference type="Pfam" id="PF25940"/>
    </source>
</evidence>
<evidence type="ECO:0000256" key="7">
    <source>
        <dbReference type="ARBA" id="ARBA00023136"/>
    </source>
</evidence>
<dbReference type="Proteomes" id="UP001230339">
    <property type="component" value="Chromosome"/>
</dbReference>
<keyword evidence="4 8" id="KW-0812">Transmembrane</keyword>
<dbReference type="PANTHER" id="PTHR32347">
    <property type="entry name" value="EFFLUX SYSTEM COMPONENT YKNX-RELATED"/>
    <property type="match status" value="1"/>
</dbReference>
<evidence type="ECO:0000256" key="3">
    <source>
        <dbReference type="ARBA" id="ARBA00009477"/>
    </source>
</evidence>
<feature type="domain" description="LcnD-like C-terminal" evidence="10">
    <location>
        <begin position="275"/>
        <end position="361"/>
    </location>
</feature>
<dbReference type="InterPro" id="IPR058625">
    <property type="entry name" value="MdtA-like_BSH"/>
</dbReference>
<protein>
    <submittedName>
        <fullName evidence="11">HlyD family efflux transporter periplasmic adaptor subunit</fullName>
    </submittedName>
</protein>
<evidence type="ECO:0000256" key="8">
    <source>
        <dbReference type="SAM" id="Phobius"/>
    </source>
</evidence>
<dbReference type="RefSeq" id="WP_305389388.1">
    <property type="nucleotide sequence ID" value="NZ_CP117426.1"/>
</dbReference>
<comment type="similarity">
    <text evidence="3">Belongs to the membrane fusion protein (MFP) (TC 8.A.1) family.</text>
</comment>
<reference evidence="11 12" key="1">
    <citation type="submission" date="2023-02" db="EMBL/GenBank/DDBJ databases">
        <title>Evolution of Hrp T3SS in non-pathogenic Pseudomonas fluorescens.</title>
        <authorList>
            <person name="Liao K."/>
            <person name="Wei H."/>
            <person name="Gu Y."/>
        </authorList>
    </citation>
    <scope>NUCLEOTIDE SEQUENCE [LARGE SCALE GENOMIC DNA]</scope>
    <source>
        <strain evidence="11 12">FP205</strain>
    </source>
</reference>
<dbReference type="InterPro" id="IPR050465">
    <property type="entry name" value="UPF0194_transport"/>
</dbReference>
<dbReference type="PRINTS" id="PR01490">
    <property type="entry name" value="RTXTOXIND"/>
</dbReference>
<dbReference type="InterPro" id="IPR058795">
    <property type="entry name" value="LcnD_C"/>
</dbReference>
<evidence type="ECO:0000256" key="6">
    <source>
        <dbReference type="ARBA" id="ARBA00023054"/>
    </source>
</evidence>
<feature type="domain" description="Multidrug resistance protein MdtA-like barrel-sandwich hybrid" evidence="9">
    <location>
        <begin position="74"/>
        <end position="249"/>
    </location>
</feature>
<dbReference type="Pfam" id="PF25940">
    <property type="entry name" value="LcnD_C"/>
    <property type="match status" value="1"/>
</dbReference>
<evidence type="ECO:0000256" key="5">
    <source>
        <dbReference type="ARBA" id="ARBA00022989"/>
    </source>
</evidence>
<dbReference type="Pfam" id="PF25917">
    <property type="entry name" value="BSH_RND"/>
    <property type="match status" value="1"/>
</dbReference>
<dbReference type="PANTHER" id="PTHR32347:SF14">
    <property type="entry name" value="EFFLUX SYSTEM COMPONENT YKNX-RELATED"/>
    <property type="match status" value="1"/>
</dbReference>
<comment type="subcellular location">
    <subcellularLocation>
        <location evidence="1">Cell envelope</location>
    </subcellularLocation>
    <subcellularLocation>
        <location evidence="2">Membrane</location>
    </subcellularLocation>
</comment>
<evidence type="ECO:0000313" key="12">
    <source>
        <dbReference type="Proteomes" id="UP001230339"/>
    </source>
</evidence>
<accession>A0ABY9GGG6</accession>
<dbReference type="EMBL" id="CP117449">
    <property type="protein sequence ID" value="WLH14723.1"/>
    <property type="molecule type" value="Genomic_DNA"/>
</dbReference>
<evidence type="ECO:0000256" key="2">
    <source>
        <dbReference type="ARBA" id="ARBA00004370"/>
    </source>
</evidence>
<dbReference type="Gene3D" id="2.40.30.170">
    <property type="match status" value="1"/>
</dbReference>
<evidence type="ECO:0000256" key="4">
    <source>
        <dbReference type="ARBA" id="ARBA00022692"/>
    </source>
</evidence>
<gene>
    <name evidence="11" type="ORF">PSH57_10585</name>
</gene>
<keyword evidence="12" id="KW-1185">Reference proteome</keyword>
<keyword evidence="6" id="KW-0175">Coiled coil</keyword>
<dbReference type="Gene3D" id="2.40.50.100">
    <property type="match status" value="1"/>
</dbReference>
<evidence type="ECO:0000259" key="9">
    <source>
        <dbReference type="Pfam" id="PF25917"/>
    </source>
</evidence>
<keyword evidence="7 8" id="KW-0472">Membrane</keyword>
<keyword evidence="5 8" id="KW-1133">Transmembrane helix</keyword>
<dbReference type="SUPFAM" id="SSF111369">
    <property type="entry name" value="HlyD-like secretion proteins"/>
    <property type="match status" value="1"/>
</dbReference>
<organism evidence="11 12">
    <name type="scientific">Pseudomonas hefeiensis</name>
    <dbReference type="NCBI Taxonomy" id="2738125"/>
    <lineage>
        <taxon>Bacteria</taxon>
        <taxon>Pseudomonadati</taxon>
        <taxon>Pseudomonadota</taxon>
        <taxon>Gammaproteobacteria</taxon>
        <taxon>Pseudomonadales</taxon>
        <taxon>Pseudomonadaceae</taxon>
        <taxon>Pseudomonas</taxon>
    </lineage>
</organism>
<proteinExistence type="inferred from homology"/>
<sequence length="427" mass="46609">MIKEVGLACRHNMRLLLVVACMAVVVVAVLVAMPLLPREQVAAASWLKVDYQPLENRLGLVGRIEAAMQQTMSSPFEGIVADVAVKEGQRVERGQRLLSLDTTQLDIQLRSALAEQLIARRNVLEVESWSQGQDVARAKRTLSSVQSTLADNERRLAETRVLLDQGIVPRMELEAVEQQVRSQRLDLSAAQSELGEVLKKGGEEHLQIVRMQWANAQSRYQSLLEQQAQREVLAPFAGVVIRSRTPQGSGANLPFVQKGQRVGQGVPLFELINIEQVQVVARVEESDVHQLRAGLPVEITGDGFGGMVLHGQIESVGVQGIDAQATSGGAFYEVIASIQGIASEQLQRLRLGMSARLQIVTYHRDRGLVVPLEALSSDSYGQSVVTYRPSLSESASQVVVTTGRAMPGGIEVENLAPGYVELRSSLF</sequence>
<evidence type="ECO:0000313" key="11">
    <source>
        <dbReference type="EMBL" id="WLH14723.1"/>
    </source>
</evidence>